<dbReference type="Pfam" id="PF02321">
    <property type="entry name" value="OEP"/>
    <property type="match status" value="2"/>
</dbReference>
<evidence type="ECO:0000256" key="2">
    <source>
        <dbReference type="RuleBase" id="RU362097"/>
    </source>
</evidence>
<proteinExistence type="inferred from homology"/>
<evidence type="ECO:0000313" key="3">
    <source>
        <dbReference type="EMBL" id="MCF1714988.1"/>
    </source>
</evidence>
<gene>
    <name evidence="3" type="ORF">L0U88_10160</name>
</gene>
<sequence>MKQLTVMHKRSMNLLGSTLVAVLFMAACKVAAPPALPDVKPLPPEFLPKTDTSASMMDSTSAGNFHWDVFYSDSLLLELIDTVLKNNPDQQIALQRVEIMNQLVNQRRAAFLPSFQGVLSGGLDRFGEYTMNGVGNWDMNLSPNLSKEQIVPNPVPDLFVGVRSHWEIDIWGKLKAQKKAAIARLMAAENGRRYLTTQLVAQVASLYYELAASDIELDIIQNNVKLQQQALEVVKVQKEGGRATQLAVQQFEAQLYRTQSLEWMMKQRIVSIENQLSVLANQYDQPIKRQKFSFQDITPSPLPVGFPSDVLLNRPDIKEAELKLQAAKSDIEAIRAAFLPALTLQPMIGLHTYNTSKWINPESLTWGILGGLTAPLLNRRQLKADFNISTAEQKIAFNGYQQTLVIAYNEISTQMNNWSNLSQQFYLKEKEFNVLSTAVQTARDLYVGGYANYLEVITAQKGVLDAELELVDTRLKMMQAKVDLYRALGGGWQ</sequence>
<dbReference type="PANTHER" id="PTHR30203">
    <property type="entry name" value="OUTER MEMBRANE CATION EFFLUX PROTEIN"/>
    <property type="match status" value="1"/>
</dbReference>
<dbReference type="EMBL" id="JAKEVY010000002">
    <property type="protein sequence ID" value="MCF1714988.1"/>
    <property type="molecule type" value="Genomic_DNA"/>
</dbReference>
<dbReference type="PROSITE" id="PS51257">
    <property type="entry name" value="PROKAR_LIPOPROTEIN"/>
    <property type="match status" value="1"/>
</dbReference>
<dbReference type="Proteomes" id="UP001200145">
    <property type="component" value="Unassembled WGS sequence"/>
</dbReference>
<keyword evidence="2" id="KW-0564">Palmitate</keyword>
<organism evidence="3 4">
    <name type="scientific">Flavihumibacter fluminis</name>
    <dbReference type="NCBI Taxonomy" id="2909236"/>
    <lineage>
        <taxon>Bacteria</taxon>
        <taxon>Pseudomonadati</taxon>
        <taxon>Bacteroidota</taxon>
        <taxon>Chitinophagia</taxon>
        <taxon>Chitinophagales</taxon>
        <taxon>Chitinophagaceae</taxon>
        <taxon>Flavihumibacter</taxon>
    </lineage>
</organism>
<dbReference type="Gene3D" id="2.20.200.10">
    <property type="entry name" value="Outer membrane efflux proteins (OEP)"/>
    <property type="match status" value="1"/>
</dbReference>
<reference evidence="3 4" key="1">
    <citation type="submission" date="2022-01" db="EMBL/GenBank/DDBJ databases">
        <title>Flavihumibacter sp. nov., isolated from sediment of a river.</title>
        <authorList>
            <person name="Liu H."/>
        </authorList>
    </citation>
    <scope>NUCLEOTIDE SEQUENCE [LARGE SCALE GENOMIC DNA]</scope>
    <source>
        <strain evidence="3 4">RY-1</strain>
    </source>
</reference>
<dbReference type="InterPro" id="IPR003423">
    <property type="entry name" value="OMP_efflux"/>
</dbReference>
<keyword evidence="2" id="KW-0732">Signal</keyword>
<comment type="subcellular location">
    <subcellularLocation>
        <location evidence="2">Cell membrane</location>
        <topology evidence="2">Lipid-anchor</topology>
    </subcellularLocation>
</comment>
<keyword evidence="4" id="KW-1185">Reference proteome</keyword>
<dbReference type="NCBIfam" id="TIGR01845">
    <property type="entry name" value="outer_NodT"/>
    <property type="match status" value="1"/>
</dbReference>
<keyword evidence="2" id="KW-1134">Transmembrane beta strand</keyword>
<protein>
    <submittedName>
        <fullName evidence="3">TolC family protein</fullName>
    </submittedName>
</protein>
<dbReference type="InterPro" id="IPR010131">
    <property type="entry name" value="MdtP/NodT-like"/>
</dbReference>
<keyword evidence="2" id="KW-0472">Membrane</keyword>
<dbReference type="Gene3D" id="1.20.1600.10">
    <property type="entry name" value="Outer membrane efflux proteins (OEP)"/>
    <property type="match status" value="1"/>
</dbReference>
<comment type="caution">
    <text evidence="3">The sequence shown here is derived from an EMBL/GenBank/DDBJ whole genome shotgun (WGS) entry which is preliminary data.</text>
</comment>
<evidence type="ECO:0000313" key="4">
    <source>
        <dbReference type="Proteomes" id="UP001200145"/>
    </source>
</evidence>
<keyword evidence="2" id="KW-0812">Transmembrane</keyword>
<name>A0ABS9BH15_9BACT</name>
<evidence type="ECO:0000256" key="1">
    <source>
        <dbReference type="ARBA" id="ARBA00007613"/>
    </source>
</evidence>
<feature type="signal peptide" evidence="2">
    <location>
        <begin position="1"/>
        <end position="31"/>
    </location>
</feature>
<feature type="chain" id="PRO_5044950376" evidence="2">
    <location>
        <begin position="32"/>
        <end position="493"/>
    </location>
</feature>
<dbReference type="RefSeq" id="WP_234865939.1">
    <property type="nucleotide sequence ID" value="NZ_JAKEVY010000002.1"/>
</dbReference>
<dbReference type="PANTHER" id="PTHR30203:SF30">
    <property type="entry name" value="OUTER MEMBRANE PROTEIN-RELATED"/>
    <property type="match status" value="1"/>
</dbReference>
<keyword evidence="2" id="KW-0449">Lipoprotein</keyword>
<accession>A0ABS9BH15</accession>
<dbReference type="SUPFAM" id="SSF56954">
    <property type="entry name" value="Outer membrane efflux proteins (OEP)"/>
    <property type="match status" value="1"/>
</dbReference>
<comment type="similarity">
    <text evidence="1 2">Belongs to the outer membrane factor (OMF) (TC 1.B.17) family.</text>
</comment>